<gene>
    <name evidence="1" type="ORF">AT15_07525</name>
</gene>
<accession>A0A176K2S5</accession>
<keyword evidence="2" id="KW-1185">Reference proteome</keyword>
<comment type="caution">
    <text evidence="1">The sequence shown here is derived from an EMBL/GenBank/DDBJ whole genome shotgun (WGS) entry which is preliminary data.</text>
</comment>
<dbReference type="OrthoDB" id="43818at2"/>
<reference evidence="1 2" key="1">
    <citation type="submission" date="2014-02" db="EMBL/GenBank/DDBJ databases">
        <title>Kosmotoga genome sequencing.</title>
        <authorList>
            <person name="Pollo S.M."/>
            <person name="Charchuk R."/>
            <person name="Nesbo C.L."/>
        </authorList>
    </citation>
    <scope>NUCLEOTIDE SEQUENCE [LARGE SCALE GENOMIC DNA]</scope>
    <source>
        <strain evidence="1 2">S304</strain>
    </source>
</reference>
<evidence type="ECO:0000313" key="1">
    <source>
        <dbReference type="EMBL" id="OAA31338.1"/>
    </source>
</evidence>
<evidence type="ECO:0000313" key="2">
    <source>
        <dbReference type="Proteomes" id="UP000077339"/>
    </source>
</evidence>
<dbReference type="RefSeq" id="WP_068346394.1">
    <property type="nucleotide sequence ID" value="NZ_JFHK01000004.1"/>
</dbReference>
<dbReference type="Gene3D" id="2.130.10.10">
    <property type="entry name" value="YVTN repeat-like/Quinoprotein amine dehydrogenase"/>
    <property type="match status" value="1"/>
</dbReference>
<dbReference type="AlphaFoldDB" id="A0A176K2S5"/>
<name>A0A176K2S5_9BACT</name>
<dbReference type="PATRIC" id="fig|1453497.3.peg.1499"/>
<dbReference type="SUPFAM" id="SSF51004">
    <property type="entry name" value="C-terminal (heme d1) domain of cytochrome cd1-nitrite reductase"/>
    <property type="match status" value="1"/>
</dbReference>
<sequence length="359" mass="40526">MKKLFWIFFLIVISTNLLALNALSRQELGLAPFKIEAVQNRHGTYYIVLLKGDSEILVLDSEFNPMHFLKETRNDGINDCIIKDERLYCFGFFSGRIIVFDISGEPSKWKLEKKMSTEERLITGAISNNILGVLGMDSVFLLIDMKDFKIKSKIKLPVEALSVIADKDYFYVSLFYNYNLLENNFDTKYGLLAITPSGNIHKRVSLGKRPSYMLQDMNNLYVVNYLDGTLDVLSKGKLEKEREFKLGKLPNFPIMEGRNIWIACTGSDEVYLIELEKGTVKDFKTQGSAPLKVLIAGEKEYVLSVASGTIEEINNPISVPFKLQGYPIDAVANSDKIAVLLQEDWLSGSVLGSLVTLKQ</sequence>
<dbReference type="EMBL" id="JFHK01000004">
    <property type="protein sequence ID" value="OAA31338.1"/>
    <property type="molecule type" value="Genomic_DNA"/>
</dbReference>
<dbReference type="STRING" id="1453497.AT15_07525"/>
<protein>
    <submittedName>
        <fullName evidence="1">Uncharacterized protein</fullName>
    </submittedName>
</protein>
<dbReference type="InterPro" id="IPR015943">
    <property type="entry name" value="WD40/YVTN_repeat-like_dom_sf"/>
</dbReference>
<dbReference type="Proteomes" id="UP000077339">
    <property type="component" value="Unassembled WGS sequence"/>
</dbReference>
<dbReference type="InterPro" id="IPR011048">
    <property type="entry name" value="Haem_d1_sf"/>
</dbReference>
<proteinExistence type="predicted"/>
<organism evidence="1 2">
    <name type="scientific">Kosmotoga arenicorallina S304</name>
    <dbReference type="NCBI Taxonomy" id="1453497"/>
    <lineage>
        <taxon>Bacteria</taxon>
        <taxon>Thermotogati</taxon>
        <taxon>Thermotogota</taxon>
        <taxon>Thermotogae</taxon>
        <taxon>Kosmotogales</taxon>
        <taxon>Kosmotogaceae</taxon>
        <taxon>Kosmotoga</taxon>
    </lineage>
</organism>